<accession>A0A0T6AW25</accession>
<dbReference type="PRINTS" id="PR00276">
    <property type="entry name" value="INSULINFAMLY"/>
</dbReference>
<reference evidence="9 10" key="1">
    <citation type="submission" date="2015-09" db="EMBL/GenBank/DDBJ databases">
        <title>Draft genome of the scarab beetle Oryctes borbonicus.</title>
        <authorList>
            <person name="Meyer J.M."/>
            <person name="Markov G.V."/>
            <person name="Baskaran P."/>
            <person name="Herrmann M."/>
            <person name="Sommer R.J."/>
            <person name="Roedelsperger C."/>
        </authorList>
    </citation>
    <scope>NUCLEOTIDE SEQUENCE [LARGE SCALE GENOMIC DNA]</scope>
    <source>
        <strain evidence="9">OB123</strain>
        <tissue evidence="9">Whole animal</tissue>
    </source>
</reference>
<feature type="domain" description="Insulin-like" evidence="8">
    <location>
        <begin position="24"/>
        <end position="121"/>
    </location>
</feature>
<dbReference type="AlphaFoldDB" id="A0A0T6AW25"/>
<dbReference type="Pfam" id="PF00049">
    <property type="entry name" value="Insulin"/>
    <property type="match status" value="1"/>
</dbReference>
<evidence type="ECO:0000256" key="2">
    <source>
        <dbReference type="ARBA" id="ARBA00011207"/>
    </source>
</evidence>
<dbReference type="SUPFAM" id="SSF56994">
    <property type="entry name" value="Insulin-like"/>
    <property type="match status" value="1"/>
</dbReference>
<keyword evidence="10" id="KW-1185">Reference proteome</keyword>
<keyword evidence="5" id="KW-1015">Disulfide bond</keyword>
<evidence type="ECO:0000313" key="10">
    <source>
        <dbReference type="Proteomes" id="UP000051574"/>
    </source>
</evidence>
<dbReference type="SMART" id="SM00078">
    <property type="entry name" value="IlGF"/>
    <property type="match status" value="1"/>
</dbReference>
<dbReference type="EMBL" id="LJIG01022727">
    <property type="protein sequence ID" value="KRT79029.1"/>
    <property type="molecule type" value="Genomic_DNA"/>
</dbReference>
<keyword evidence="6" id="KW-0964">Secreted</keyword>
<protein>
    <recommendedName>
        <fullName evidence="8">Insulin-like domain-containing protein</fullName>
    </recommendedName>
</protein>
<dbReference type="InterPro" id="IPR016179">
    <property type="entry name" value="Insulin-like"/>
</dbReference>
<evidence type="ECO:0000256" key="3">
    <source>
        <dbReference type="ARBA" id="ARBA00022685"/>
    </source>
</evidence>
<dbReference type="InterPro" id="IPR022352">
    <property type="entry name" value="Ins/IGF/rlx"/>
</dbReference>
<dbReference type="Proteomes" id="UP000051574">
    <property type="component" value="Unassembled WGS sequence"/>
</dbReference>
<dbReference type="Gene3D" id="1.10.100.10">
    <property type="entry name" value="Insulin-like"/>
    <property type="match status" value="1"/>
</dbReference>
<gene>
    <name evidence="9" type="ORF">AMK59_7564</name>
</gene>
<evidence type="ECO:0000256" key="7">
    <source>
        <dbReference type="SAM" id="SignalP"/>
    </source>
</evidence>
<dbReference type="OrthoDB" id="6330326at2759"/>
<dbReference type="PANTHER" id="PTHR13647">
    <property type="entry name" value="INSULIN-LIKE PEPTIDE 2-RELATED"/>
    <property type="match status" value="1"/>
</dbReference>
<evidence type="ECO:0000313" key="9">
    <source>
        <dbReference type="EMBL" id="KRT79029.1"/>
    </source>
</evidence>
<evidence type="ECO:0000256" key="4">
    <source>
        <dbReference type="ARBA" id="ARBA00022729"/>
    </source>
</evidence>
<feature type="signal peptide" evidence="7">
    <location>
        <begin position="1"/>
        <end position="19"/>
    </location>
</feature>
<keyword evidence="3" id="KW-0165">Cleavage on pair of basic residues</keyword>
<dbReference type="GO" id="GO:0005576">
    <property type="term" value="C:extracellular region"/>
    <property type="evidence" value="ECO:0007669"/>
    <property type="project" value="UniProtKB-SubCell"/>
</dbReference>
<evidence type="ECO:0000259" key="8">
    <source>
        <dbReference type="SMART" id="SM00078"/>
    </source>
</evidence>
<comment type="subcellular location">
    <subcellularLocation>
        <location evidence="6">Secreted</location>
    </subcellularLocation>
</comment>
<comment type="caution">
    <text evidence="9">The sequence shown here is derived from an EMBL/GenBank/DDBJ whole genome shotgun (WGS) entry which is preliminary data.</text>
</comment>
<name>A0A0T6AW25_9SCAR</name>
<dbReference type="InterPro" id="IPR036438">
    <property type="entry name" value="Insulin-like_sf"/>
</dbReference>
<comment type="subunit">
    <text evidence="2">Heterodimer of a B chain and an A chain linked by two disulfide bonds.</text>
</comment>
<evidence type="ECO:0000256" key="5">
    <source>
        <dbReference type="ARBA" id="ARBA00023157"/>
    </source>
</evidence>
<dbReference type="InterPro" id="IPR022353">
    <property type="entry name" value="Insulin_CS"/>
</dbReference>
<sequence>MEWFKLLTIFLPLIFAISASEDPQAYCGSHLIQALKSVCNSRYYGRAKRSFFLDNYIDGLDDMYPSERYDYNALADLLFDNEISTHDLLNGNFHKRHLIVRDIVNECCKKPCSRETLSLYCSTSPN</sequence>
<evidence type="ECO:0000256" key="1">
    <source>
        <dbReference type="ARBA" id="ARBA00009034"/>
    </source>
</evidence>
<dbReference type="PANTHER" id="PTHR13647:SF4">
    <property type="entry name" value="INSULIN-LIKE PEPTIDE 1-RELATED"/>
    <property type="match status" value="1"/>
</dbReference>
<keyword evidence="4 7" id="KW-0732">Signal</keyword>
<organism evidence="9 10">
    <name type="scientific">Oryctes borbonicus</name>
    <dbReference type="NCBI Taxonomy" id="1629725"/>
    <lineage>
        <taxon>Eukaryota</taxon>
        <taxon>Metazoa</taxon>
        <taxon>Ecdysozoa</taxon>
        <taxon>Arthropoda</taxon>
        <taxon>Hexapoda</taxon>
        <taxon>Insecta</taxon>
        <taxon>Pterygota</taxon>
        <taxon>Neoptera</taxon>
        <taxon>Endopterygota</taxon>
        <taxon>Coleoptera</taxon>
        <taxon>Polyphaga</taxon>
        <taxon>Scarabaeiformia</taxon>
        <taxon>Scarabaeidae</taxon>
        <taxon>Dynastinae</taxon>
        <taxon>Oryctes</taxon>
    </lineage>
</organism>
<evidence type="ECO:0000256" key="6">
    <source>
        <dbReference type="RuleBase" id="RU000406"/>
    </source>
</evidence>
<proteinExistence type="inferred from homology"/>
<feature type="chain" id="PRO_5006668172" description="Insulin-like domain-containing protein" evidence="7">
    <location>
        <begin position="20"/>
        <end position="126"/>
    </location>
</feature>
<dbReference type="GO" id="GO:0005179">
    <property type="term" value="F:hormone activity"/>
    <property type="evidence" value="ECO:0007669"/>
    <property type="project" value="InterPro"/>
</dbReference>
<comment type="similarity">
    <text evidence="1 6">Belongs to the insulin family.</text>
</comment>
<dbReference type="PROSITE" id="PS00262">
    <property type="entry name" value="INSULIN"/>
    <property type="match status" value="1"/>
</dbReference>